<evidence type="ECO:0000259" key="3">
    <source>
        <dbReference type="Pfam" id="PF01494"/>
    </source>
</evidence>
<dbReference type="GO" id="GO:0071949">
    <property type="term" value="F:FAD binding"/>
    <property type="evidence" value="ECO:0007669"/>
    <property type="project" value="InterPro"/>
</dbReference>
<dbReference type="PROSITE" id="PS51257">
    <property type="entry name" value="PROKAR_LIPOPROTEIN"/>
    <property type="match status" value="1"/>
</dbReference>
<name>E6V1E3_VARPE</name>
<dbReference type="Proteomes" id="UP000008917">
    <property type="component" value="Chromosome"/>
</dbReference>
<reference evidence="5" key="1">
    <citation type="submission" date="2010-12" db="EMBL/GenBank/DDBJ databases">
        <title>Complete sequence of Variovorax paradoxus EPS.</title>
        <authorList>
            <consortium name="US DOE Joint Genome Institute"/>
            <person name="Lucas S."/>
            <person name="Copeland A."/>
            <person name="Lapidus A."/>
            <person name="Cheng J.-F."/>
            <person name="Goodwin L."/>
            <person name="Pitluck S."/>
            <person name="Teshima H."/>
            <person name="Detter J.C."/>
            <person name="Han C."/>
            <person name="Tapia R."/>
            <person name="Land M."/>
            <person name="Hauser L."/>
            <person name="Kyrpides N."/>
            <person name="Ivanova N."/>
            <person name="Ovchinnikova G."/>
            <person name="Orwin P."/>
            <person name="Han J.-I.G."/>
            <person name="Woyke T."/>
        </authorList>
    </citation>
    <scope>NUCLEOTIDE SEQUENCE [LARGE SCALE GENOMIC DNA]</scope>
    <source>
        <strain evidence="5">EPS</strain>
    </source>
</reference>
<dbReference type="GO" id="GO:0004497">
    <property type="term" value="F:monooxygenase activity"/>
    <property type="evidence" value="ECO:0007669"/>
    <property type="project" value="UniProtKB-KW"/>
</dbReference>
<evidence type="ECO:0000313" key="4">
    <source>
        <dbReference type="EMBL" id="ADU34507.1"/>
    </source>
</evidence>
<dbReference type="STRING" id="595537.Varpa_0285"/>
<dbReference type="OrthoDB" id="9782160at2"/>
<protein>
    <submittedName>
        <fullName evidence="4">Monooxygenase FAD-binding protein</fullName>
    </submittedName>
</protein>
<dbReference type="EMBL" id="CP002417">
    <property type="protein sequence ID" value="ADU34507.1"/>
    <property type="molecule type" value="Genomic_DNA"/>
</dbReference>
<dbReference type="SUPFAM" id="SSF54373">
    <property type="entry name" value="FAD-linked reductases, C-terminal domain"/>
    <property type="match status" value="1"/>
</dbReference>
<organism evidence="4 5">
    <name type="scientific">Variovorax paradoxus (strain EPS)</name>
    <dbReference type="NCBI Taxonomy" id="595537"/>
    <lineage>
        <taxon>Bacteria</taxon>
        <taxon>Pseudomonadati</taxon>
        <taxon>Pseudomonadota</taxon>
        <taxon>Betaproteobacteria</taxon>
        <taxon>Burkholderiales</taxon>
        <taxon>Comamonadaceae</taxon>
        <taxon>Variovorax</taxon>
    </lineage>
</organism>
<dbReference type="Gene3D" id="3.50.50.60">
    <property type="entry name" value="FAD/NAD(P)-binding domain"/>
    <property type="match status" value="1"/>
</dbReference>
<evidence type="ECO:0000256" key="2">
    <source>
        <dbReference type="ARBA" id="ARBA00023033"/>
    </source>
</evidence>
<dbReference type="InterPro" id="IPR036188">
    <property type="entry name" value="FAD/NAD-bd_sf"/>
</dbReference>
<reference evidence="4 5" key="2">
    <citation type="journal article" date="2013" name="Genome Announc.">
        <title>Genome of the Root-Associated Plant Growth-Promoting Bacterium Variovorax paradoxus Strain EPS.</title>
        <authorList>
            <person name="Han J.I."/>
            <person name="Spain J.C."/>
            <person name="Leadbetter J.R."/>
            <person name="Ovchinnikova G."/>
            <person name="Goodwin L.A."/>
            <person name="Han C.S."/>
            <person name="Woyke T."/>
            <person name="Davenport K.W."/>
            <person name="Orwin P.M."/>
        </authorList>
    </citation>
    <scope>NUCLEOTIDE SEQUENCE [LARGE SCALE GENOMIC DNA]</scope>
    <source>
        <strain evidence="4 5">EPS</strain>
    </source>
</reference>
<dbReference type="Pfam" id="PF01494">
    <property type="entry name" value="FAD_binding_3"/>
    <property type="match status" value="2"/>
</dbReference>
<gene>
    <name evidence="4" type="ordered locus">Varpa_0285</name>
</gene>
<dbReference type="PRINTS" id="PR00420">
    <property type="entry name" value="RNGMNOXGNASE"/>
</dbReference>
<dbReference type="Gene3D" id="3.30.9.30">
    <property type="match status" value="1"/>
</dbReference>
<proteinExistence type="predicted"/>
<dbReference type="PANTHER" id="PTHR13789:SF268">
    <property type="entry name" value="5-METHYLPHENAZINE-1-CARBOXYLATE 1-MONOOXYGENASE"/>
    <property type="match status" value="1"/>
</dbReference>
<evidence type="ECO:0000313" key="5">
    <source>
        <dbReference type="Proteomes" id="UP000008917"/>
    </source>
</evidence>
<dbReference type="HOGENOM" id="CLU_009665_19_5_4"/>
<dbReference type="NCBIfam" id="NF005720">
    <property type="entry name" value="PRK07538.1"/>
    <property type="match status" value="1"/>
</dbReference>
<dbReference type="InterPro" id="IPR002938">
    <property type="entry name" value="FAD-bd"/>
</dbReference>
<dbReference type="RefSeq" id="WP_013538753.1">
    <property type="nucleotide sequence ID" value="NC_014931.1"/>
</dbReference>
<evidence type="ECO:0000256" key="1">
    <source>
        <dbReference type="ARBA" id="ARBA00023002"/>
    </source>
</evidence>
<dbReference type="InterPro" id="IPR050493">
    <property type="entry name" value="FAD-dep_Monooxygenase_BioMet"/>
</dbReference>
<dbReference type="KEGG" id="vpe:Varpa_0285"/>
<sequence>MNDKQVIILGAGIGGLTLALSLHQAGIACRVYEAVPELEPLGVGVNLLPHAVRELTELGLLPQLDKVGVRTKESIFFTEHGQLIFQEAAGEHAGYDWPQFSIHRGDLQTVLLEETLKRLGPDSVVCNHRCTGVTQDAGGVTVHFADAPAVRGAVAIGCDGIHSALRKQLYPNEGAPRYSGVNMWRGTARWKPFLSGASMVRAGWLAVGKMVIYPIRNDIDAEGHQLVNWVAEIHAPQPAMRDWSRAGRLEDFLPAFADWHFYWLDVPALIRASDTILEYPMVDQDPLPRWTHGRLTLLGDAAHPMVPRGSNGAGQAIIDARFLAGALKDLGVGTAALEDYDRARVKATTNVVLTNRSNPPDAILREVFERSGGKRFGQIEDVVSHAELQAISDNYKRVAGYDPVALKARASYL</sequence>
<keyword evidence="1" id="KW-0560">Oxidoreductase</keyword>
<dbReference type="AlphaFoldDB" id="E6V1E3"/>
<feature type="domain" description="FAD-binding" evidence="3">
    <location>
        <begin position="5"/>
        <end position="169"/>
    </location>
</feature>
<dbReference type="eggNOG" id="COG0654">
    <property type="taxonomic scope" value="Bacteria"/>
</dbReference>
<feature type="domain" description="FAD-binding" evidence="3">
    <location>
        <begin position="288"/>
        <end position="349"/>
    </location>
</feature>
<dbReference type="SUPFAM" id="SSF51905">
    <property type="entry name" value="FAD/NAD(P)-binding domain"/>
    <property type="match status" value="1"/>
</dbReference>
<dbReference type="PANTHER" id="PTHR13789">
    <property type="entry name" value="MONOOXYGENASE"/>
    <property type="match status" value="1"/>
</dbReference>
<accession>E6V1E3</accession>
<keyword evidence="2 4" id="KW-0503">Monooxygenase</keyword>